<evidence type="ECO:0000313" key="1">
    <source>
        <dbReference type="EMBL" id="KAI4313917.1"/>
    </source>
</evidence>
<protein>
    <submittedName>
        <fullName evidence="1">Uncharacterized protein</fullName>
    </submittedName>
</protein>
<gene>
    <name evidence="1" type="ORF">L6164_026859</name>
</gene>
<accession>A0ACB9LSF8</accession>
<name>A0ACB9LSF8_BAUVA</name>
<dbReference type="Proteomes" id="UP000828941">
    <property type="component" value="Chromosome 11"/>
</dbReference>
<proteinExistence type="predicted"/>
<reference evidence="1 2" key="1">
    <citation type="journal article" date="2022" name="DNA Res.">
        <title>Chromosomal-level genome assembly of the orchid tree Bauhinia variegata (Leguminosae; Cercidoideae) supports the allotetraploid origin hypothesis of Bauhinia.</title>
        <authorList>
            <person name="Zhong Y."/>
            <person name="Chen Y."/>
            <person name="Zheng D."/>
            <person name="Pang J."/>
            <person name="Liu Y."/>
            <person name="Luo S."/>
            <person name="Meng S."/>
            <person name="Qian L."/>
            <person name="Wei D."/>
            <person name="Dai S."/>
            <person name="Zhou R."/>
        </authorList>
    </citation>
    <scope>NUCLEOTIDE SEQUENCE [LARGE SCALE GENOMIC DNA]</scope>
    <source>
        <strain evidence="1">BV-YZ2020</strain>
    </source>
</reference>
<dbReference type="EMBL" id="CM039436">
    <property type="protein sequence ID" value="KAI4313917.1"/>
    <property type="molecule type" value="Genomic_DNA"/>
</dbReference>
<evidence type="ECO:0000313" key="2">
    <source>
        <dbReference type="Proteomes" id="UP000828941"/>
    </source>
</evidence>
<sequence>MSPAANFHGFHEQPKKVINGPRPSPLMIKRESHLIRKPSSSADTNKPHQQQPRNPIIIYAHSPKVIHTKPKDFMAVVQRLTGMSPQSRVSSPENFGSFSSDGSKYNYSIKQEQSVSEEKEEACGKGNMNAQLSRPLSNASFADFPLFTPNSSDFFCSSSRQVHKFSDSPFGVLASLISPSGLEFLRELPEY</sequence>
<comment type="caution">
    <text evidence="1">The sequence shown here is derived from an EMBL/GenBank/DDBJ whole genome shotgun (WGS) entry which is preliminary data.</text>
</comment>
<keyword evidence="2" id="KW-1185">Reference proteome</keyword>
<organism evidence="1 2">
    <name type="scientific">Bauhinia variegata</name>
    <name type="common">Purple orchid tree</name>
    <name type="synonym">Phanera variegata</name>
    <dbReference type="NCBI Taxonomy" id="167791"/>
    <lineage>
        <taxon>Eukaryota</taxon>
        <taxon>Viridiplantae</taxon>
        <taxon>Streptophyta</taxon>
        <taxon>Embryophyta</taxon>
        <taxon>Tracheophyta</taxon>
        <taxon>Spermatophyta</taxon>
        <taxon>Magnoliopsida</taxon>
        <taxon>eudicotyledons</taxon>
        <taxon>Gunneridae</taxon>
        <taxon>Pentapetalae</taxon>
        <taxon>rosids</taxon>
        <taxon>fabids</taxon>
        <taxon>Fabales</taxon>
        <taxon>Fabaceae</taxon>
        <taxon>Cercidoideae</taxon>
        <taxon>Cercideae</taxon>
        <taxon>Bauhiniinae</taxon>
        <taxon>Bauhinia</taxon>
    </lineage>
</organism>